<name>A0A813KXT4_POLGL</name>
<evidence type="ECO:0000313" key="2">
    <source>
        <dbReference type="Proteomes" id="UP000626109"/>
    </source>
</evidence>
<organism evidence="1 2">
    <name type="scientific">Polarella glacialis</name>
    <name type="common">Dinoflagellate</name>
    <dbReference type="NCBI Taxonomy" id="89957"/>
    <lineage>
        <taxon>Eukaryota</taxon>
        <taxon>Sar</taxon>
        <taxon>Alveolata</taxon>
        <taxon>Dinophyceae</taxon>
        <taxon>Suessiales</taxon>
        <taxon>Suessiaceae</taxon>
        <taxon>Polarella</taxon>
    </lineage>
</organism>
<reference evidence="1" key="1">
    <citation type="submission" date="2021-02" db="EMBL/GenBank/DDBJ databases">
        <authorList>
            <person name="Dougan E. K."/>
            <person name="Rhodes N."/>
            <person name="Thang M."/>
            <person name="Chan C."/>
        </authorList>
    </citation>
    <scope>NUCLEOTIDE SEQUENCE</scope>
</reference>
<dbReference type="AlphaFoldDB" id="A0A813KXT4"/>
<proteinExistence type="predicted"/>
<comment type="caution">
    <text evidence="1">The sequence shown here is derived from an EMBL/GenBank/DDBJ whole genome shotgun (WGS) entry which is preliminary data.</text>
</comment>
<protein>
    <submittedName>
        <fullName evidence="1">Uncharacterized protein</fullName>
    </submittedName>
</protein>
<gene>
    <name evidence="1" type="ORF">PGLA2088_LOCUS38231</name>
</gene>
<sequence>MEADTFVYVPFVKSFTPDLETELELLGPAVTSIVVPDVDRRQFEERTFEEFHDPRSPMRYAQAPGPWRAPLFGQMGSSLWVYHNQHMCRRMVESYERQRGRLYDWVIFARADMFWTQSHPPLGVLDPAFLHIPIGQDNSGYDGGAAMGINDRHAVVPRKWFSAYFSRWQDLVSGHAWEYLSEVAEGGEQYNTEQYLLLHLVYNKVPIRRFPPVSFLVHCTEGPQCQHLYKGTDIGRQMWTQTAKYFNELIETRRTTVDDTHYVIRQDVGWIWTSLRAHTLWIWGNLDKKTYHNITTPEPTDAHWNISPERKGFPNLRPIWEWLSADLVCCMSRSGPISSLRWVFLKRCECHASR</sequence>
<evidence type="ECO:0000313" key="1">
    <source>
        <dbReference type="EMBL" id="CAE8714891.1"/>
    </source>
</evidence>
<accession>A0A813KXT4</accession>
<dbReference type="EMBL" id="CAJNNW010032681">
    <property type="protein sequence ID" value="CAE8714891.1"/>
    <property type="molecule type" value="Genomic_DNA"/>
</dbReference>
<dbReference type="Proteomes" id="UP000626109">
    <property type="component" value="Unassembled WGS sequence"/>
</dbReference>